<evidence type="ECO:0000313" key="3">
    <source>
        <dbReference type="Proteomes" id="UP000812287"/>
    </source>
</evidence>
<gene>
    <name evidence="2" type="ORF">BT62DRAFT_923666</name>
</gene>
<proteinExistence type="predicted"/>
<organism evidence="2 3">
    <name type="scientific">Guyanagaster necrorhizus</name>
    <dbReference type="NCBI Taxonomy" id="856835"/>
    <lineage>
        <taxon>Eukaryota</taxon>
        <taxon>Fungi</taxon>
        <taxon>Dikarya</taxon>
        <taxon>Basidiomycota</taxon>
        <taxon>Agaricomycotina</taxon>
        <taxon>Agaricomycetes</taxon>
        <taxon>Agaricomycetidae</taxon>
        <taxon>Agaricales</taxon>
        <taxon>Marasmiineae</taxon>
        <taxon>Physalacriaceae</taxon>
        <taxon>Guyanagaster</taxon>
    </lineage>
</organism>
<reference evidence="2" key="1">
    <citation type="submission" date="2020-11" db="EMBL/GenBank/DDBJ databases">
        <title>Adaptations for nitrogen fixation in a non-lichenized fungal sporocarp promotes dispersal by wood-feeding termites.</title>
        <authorList>
            <consortium name="DOE Joint Genome Institute"/>
            <person name="Koch R.A."/>
            <person name="Yoon G."/>
            <person name="Arayal U."/>
            <person name="Lail K."/>
            <person name="Amirebrahimi M."/>
            <person name="Labutti K."/>
            <person name="Lipzen A."/>
            <person name="Riley R."/>
            <person name="Barry K."/>
            <person name="Henrissat B."/>
            <person name="Grigoriev I.V."/>
            <person name="Herr J.R."/>
            <person name="Aime M.C."/>
        </authorList>
    </citation>
    <scope>NUCLEOTIDE SEQUENCE</scope>
    <source>
        <strain evidence="2">MCA 3950</strain>
    </source>
</reference>
<feature type="region of interest" description="Disordered" evidence="1">
    <location>
        <begin position="59"/>
        <end position="82"/>
    </location>
</feature>
<evidence type="ECO:0000256" key="1">
    <source>
        <dbReference type="SAM" id="MobiDB-lite"/>
    </source>
</evidence>
<comment type="caution">
    <text evidence="2">The sequence shown here is derived from an EMBL/GenBank/DDBJ whole genome shotgun (WGS) entry which is preliminary data.</text>
</comment>
<dbReference type="GeneID" id="66106838"/>
<name>A0A9P8AMJ1_9AGAR</name>
<keyword evidence="3" id="KW-1185">Reference proteome</keyword>
<feature type="compositionally biased region" description="Polar residues" evidence="1">
    <location>
        <begin position="63"/>
        <end position="72"/>
    </location>
</feature>
<sequence length="124" mass="13844">MSSINSSINSKVLSSSIKLLTTLLETLTIRIITDYQAKDDIIHELINGLSAEARIQELRPRQGSESMGQSGPVQKEEEPLLSAPCLSTLNSDSIDELVEEEEVKLSQQWGDKLDEQYRQLARIS</sequence>
<protein>
    <submittedName>
        <fullName evidence="2">Uncharacterized protein</fullName>
    </submittedName>
</protein>
<dbReference type="RefSeq" id="XP_043034460.1">
    <property type="nucleotide sequence ID" value="XM_043184541.1"/>
</dbReference>
<dbReference type="Proteomes" id="UP000812287">
    <property type="component" value="Unassembled WGS sequence"/>
</dbReference>
<accession>A0A9P8AMJ1</accession>
<evidence type="ECO:0000313" key="2">
    <source>
        <dbReference type="EMBL" id="KAG7440960.1"/>
    </source>
</evidence>
<dbReference type="EMBL" id="MU250565">
    <property type="protein sequence ID" value="KAG7440960.1"/>
    <property type="molecule type" value="Genomic_DNA"/>
</dbReference>
<dbReference type="AlphaFoldDB" id="A0A9P8AMJ1"/>